<comment type="caution">
    <text evidence="2">The sequence shown here is derived from an EMBL/GenBank/DDBJ whole genome shotgun (WGS) entry which is preliminary data.</text>
</comment>
<feature type="transmembrane region" description="Helical" evidence="1">
    <location>
        <begin position="182"/>
        <end position="201"/>
    </location>
</feature>
<feature type="transmembrane region" description="Helical" evidence="1">
    <location>
        <begin position="267"/>
        <end position="284"/>
    </location>
</feature>
<feature type="transmembrane region" description="Helical" evidence="1">
    <location>
        <begin position="408"/>
        <end position="429"/>
    </location>
</feature>
<keyword evidence="1" id="KW-1133">Transmembrane helix</keyword>
<feature type="transmembrane region" description="Helical" evidence="1">
    <location>
        <begin position="20"/>
        <end position="42"/>
    </location>
</feature>
<name>A0A8I0FX15_9ACTN</name>
<dbReference type="EMBL" id="JACWMT010000001">
    <property type="protein sequence ID" value="MBD1270183.1"/>
    <property type="molecule type" value="Genomic_DNA"/>
</dbReference>
<feature type="transmembrane region" description="Helical" evidence="1">
    <location>
        <begin position="153"/>
        <end position="176"/>
    </location>
</feature>
<evidence type="ECO:0000256" key="1">
    <source>
        <dbReference type="SAM" id="Phobius"/>
    </source>
</evidence>
<dbReference type="Gene3D" id="1.20.1250.20">
    <property type="entry name" value="MFS general substrate transporter like domains"/>
    <property type="match status" value="2"/>
</dbReference>
<dbReference type="Proteomes" id="UP000659061">
    <property type="component" value="Unassembled WGS sequence"/>
</dbReference>
<keyword evidence="1" id="KW-0812">Transmembrane</keyword>
<dbReference type="SUPFAM" id="SSF103473">
    <property type="entry name" value="MFS general substrate transporter"/>
    <property type="match status" value="1"/>
</dbReference>
<gene>
    <name evidence="2" type="ORF">IDH50_08070</name>
</gene>
<dbReference type="PANTHER" id="PTHR11328:SF24">
    <property type="entry name" value="MAJOR FACILITATOR SUPERFAMILY (MFS) PROFILE DOMAIN-CONTAINING PROTEIN"/>
    <property type="match status" value="1"/>
</dbReference>
<dbReference type="InterPro" id="IPR036259">
    <property type="entry name" value="MFS_trans_sf"/>
</dbReference>
<reference evidence="2" key="1">
    <citation type="submission" date="2020-09" db="EMBL/GenBank/DDBJ databases">
        <title>Novel species in genus Aeromicrobium.</title>
        <authorList>
            <person name="Zhang G."/>
        </authorList>
    </citation>
    <scope>NUCLEOTIDE SEQUENCE</scope>
    <source>
        <strain evidence="2">SSW1-57</strain>
    </source>
</reference>
<dbReference type="GO" id="GO:0008643">
    <property type="term" value="P:carbohydrate transport"/>
    <property type="evidence" value="ECO:0007669"/>
    <property type="project" value="InterPro"/>
</dbReference>
<accession>A0A8I0FX15</accession>
<keyword evidence="1" id="KW-0472">Membrane</keyword>
<dbReference type="Pfam" id="PF13347">
    <property type="entry name" value="MFS_2"/>
    <property type="match status" value="1"/>
</dbReference>
<evidence type="ECO:0000313" key="3">
    <source>
        <dbReference type="Proteomes" id="UP000659061"/>
    </source>
</evidence>
<dbReference type="GO" id="GO:0005886">
    <property type="term" value="C:plasma membrane"/>
    <property type="evidence" value="ECO:0007669"/>
    <property type="project" value="TreeGrafter"/>
</dbReference>
<dbReference type="GO" id="GO:0015293">
    <property type="term" value="F:symporter activity"/>
    <property type="evidence" value="ECO:0007669"/>
    <property type="project" value="InterPro"/>
</dbReference>
<dbReference type="InterPro" id="IPR039672">
    <property type="entry name" value="MFS_2"/>
</dbReference>
<dbReference type="AlphaFoldDB" id="A0A8I0FX15"/>
<organism evidence="2 3">
    <name type="scientific">Aeromicrobium tamlense</name>
    <dbReference type="NCBI Taxonomy" id="375541"/>
    <lineage>
        <taxon>Bacteria</taxon>
        <taxon>Bacillati</taxon>
        <taxon>Actinomycetota</taxon>
        <taxon>Actinomycetes</taxon>
        <taxon>Propionibacteriales</taxon>
        <taxon>Nocardioidaceae</taxon>
        <taxon>Aeromicrobium</taxon>
    </lineage>
</organism>
<dbReference type="CDD" id="cd17332">
    <property type="entry name" value="MFS_MelB_like"/>
    <property type="match status" value="1"/>
</dbReference>
<feature type="transmembrane region" description="Helical" evidence="1">
    <location>
        <begin position="360"/>
        <end position="388"/>
    </location>
</feature>
<feature type="transmembrane region" description="Helical" evidence="1">
    <location>
        <begin position="233"/>
        <end position="255"/>
    </location>
</feature>
<feature type="transmembrane region" description="Helical" evidence="1">
    <location>
        <begin position="48"/>
        <end position="67"/>
    </location>
</feature>
<feature type="transmembrane region" description="Helical" evidence="1">
    <location>
        <begin position="296"/>
        <end position="314"/>
    </location>
</feature>
<proteinExistence type="predicted"/>
<evidence type="ECO:0000313" key="2">
    <source>
        <dbReference type="EMBL" id="MBD1270183.1"/>
    </source>
</evidence>
<protein>
    <submittedName>
        <fullName evidence="2">MFS transporter</fullName>
    </submittedName>
</protein>
<feature type="transmembrane region" description="Helical" evidence="1">
    <location>
        <begin position="320"/>
        <end position="339"/>
    </location>
</feature>
<dbReference type="PANTHER" id="PTHR11328">
    <property type="entry name" value="MAJOR FACILITATOR SUPERFAMILY DOMAIN-CONTAINING PROTEIN"/>
    <property type="match status" value="1"/>
</dbReference>
<feature type="transmembrane region" description="Helical" evidence="1">
    <location>
        <begin position="112"/>
        <end position="132"/>
    </location>
</feature>
<sequence length="444" mass="45978">MTPVRPTVTTELPARVRRGYALGSVATGTFGTVPGLLLLPYLTDEIGIGAALAGVLVFAPKAWDVVLNPIAGRISDRSTHPAGRRRPFLVRAGLTLAVLFAVMFAGPTEPQALAAAWVAVAFLGCASAYAFFQVPYVAMPAELTLDYAERTRLMTWRVVVLALAILVSGATAPIVADQLGHAAMGAYVGLVIALGVLGAWWGTRGAPEHPTETAGGTFADQLRLVAQNPDFRAVLLTFVVQAAAIGTVLAGVAYVADDLLDSTAANTFLFVAFVGPALLVTPLWERYATTRGKRSGYAVATVFLVIGMAALLAAHEGWLALTYVAAALVGIGYAGAQVFPMAMLPDVAADDASRSGANRIGVFTGVWTAGETLGLALGPGIFALVLTAGGYVSSTSGVTVDQPDGARLAIALGFSVLPALLSAISLVLLRGYRLDDRLRSADVA</sequence>
<feature type="transmembrane region" description="Helical" evidence="1">
    <location>
        <begin position="88"/>
        <end position="106"/>
    </location>
</feature>